<dbReference type="RefSeq" id="XP_066830584.1">
    <property type="nucleotide sequence ID" value="XM_066973779.1"/>
</dbReference>
<name>A0ABP0ZT12_9ASCO</name>
<organism evidence="4 5">
    <name type="scientific">Lodderomyces beijingensis</name>
    <dbReference type="NCBI Taxonomy" id="1775926"/>
    <lineage>
        <taxon>Eukaryota</taxon>
        <taxon>Fungi</taxon>
        <taxon>Dikarya</taxon>
        <taxon>Ascomycota</taxon>
        <taxon>Saccharomycotina</taxon>
        <taxon>Pichiomycetes</taxon>
        <taxon>Debaryomycetaceae</taxon>
        <taxon>Candida/Lodderomyces clade</taxon>
        <taxon>Lodderomyces</taxon>
    </lineage>
</organism>
<protein>
    <recommendedName>
        <fullName evidence="6">Membrane protein PTM1</fullName>
    </recommendedName>
</protein>
<sequence length="534" mass="60420">MLPGFSTAIVLLAAYTTLASAFLRSPSILTSKKGVFCSNIQVSPSHPGKSYIKLHPEHASADFKIPGLIFYYPDIVNFTSVPIVEEFSRLCPKDKEVLFKKILNQDDGTFILDAADGYDVDKSKLWSGIVDKDVKFQVDHSGFYCVYVAPPVEDKDPFEIPIVFKNYYGNLSYPFYLIYAQSKFTIAVAIIVFASLFNYILKFKVGDNFQHLDSISVISKAVIFLVLAPFTLLSMYQWFVLFLINNFLETCQRSRIISFLLLLSQFGETTFTTFLKYAVLLFSMGFGVIYYHSGNSHNYRQFPRDSFFKVTAFFVATLVVQFASHVRLANSASDTPIIGYHGQTLLNQYGTLTAFLLGLAGLLSMAWFILSMIFYFKTKKTIAAFPPASDADSTEKVVSAFRKSFVVIYILPIVTSIFGGIVAGVMTAQSFKNMPDYPTRTERDPVYQSALGMWMLEKSMAKFMIPVLWSTWFYFFSLIISLFFLWIKDNNGLIVDPNANDPIEYADVPNFNISDEEEEQEQEQGQGQGQDIRV</sequence>
<dbReference type="GeneID" id="92208842"/>
<proteinExistence type="predicted"/>
<feature type="transmembrane region" description="Helical" evidence="2">
    <location>
        <begin position="274"/>
        <end position="294"/>
    </location>
</feature>
<evidence type="ECO:0000313" key="4">
    <source>
        <dbReference type="EMBL" id="CAK9439546.1"/>
    </source>
</evidence>
<feature type="region of interest" description="Disordered" evidence="1">
    <location>
        <begin position="512"/>
        <end position="534"/>
    </location>
</feature>
<gene>
    <name evidence="4" type="ORF">LODBEIA_P36460</name>
</gene>
<keyword evidence="3" id="KW-0732">Signal</keyword>
<reference evidence="4 5" key="1">
    <citation type="submission" date="2024-03" db="EMBL/GenBank/DDBJ databases">
        <authorList>
            <person name="Brejova B."/>
        </authorList>
    </citation>
    <scope>NUCLEOTIDE SEQUENCE [LARGE SCALE GENOMIC DNA]</scope>
    <source>
        <strain evidence="4 5">CBS 14171</strain>
    </source>
</reference>
<keyword evidence="5" id="KW-1185">Reference proteome</keyword>
<feature type="transmembrane region" description="Helical" evidence="2">
    <location>
        <begin position="306"/>
        <end position="324"/>
    </location>
</feature>
<feature type="transmembrane region" description="Helical" evidence="2">
    <location>
        <begin position="463"/>
        <end position="487"/>
    </location>
</feature>
<dbReference type="EMBL" id="OZ022408">
    <property type="protein sequence ID" value="CAK9439546.1"/>
    <property type="molecule type" value="Genomic_DNA"/>
</dbReference>
<keyword evidence="2" id="KW-0812">Transmembrane</keyword>
<feature type="transmembrane region" description="Helical" evidence="2">
    <location>
        <begin position="406"/>
        <end position="428"/>
    </location>
</feature>
<keyword evidence="2" id="KW-1133">Transmembrane helix</keyword>
<feature type="transmembrane region" description="Helical" evidence="2">
    <location>
        <begin position="354"/>
        <end position="376"/>
    </location>
</feature>
<feature type="chain" id="PRO_5046693249" description="Membrane protein PTM1" evidence="3">
    <location>
        <begin position="22"/>
        <end position="534"/>
    </location>
</feature>
<evidence type="ECO:0008006" key="6">
    <source>
        <dbReference type="Google" id="ProtNLM"/>
    </source>
</evidence>
<evidence type="ECO:0000256" key="1">
    <source>
        <dbReference type="SAM" id="MobiDB-lite"/>
    </source>
</evidence>
<evidence type="ECO:0000256" key="3">
    <source>
        <dbReference type="SAM" id="SignalP"/>
    </source>
</evidence>
<accession>A0ABP0ZT12</accession>
<dbReference type="Proteomes" id="UP001497383">
    <property type="component" value="Chromosome 4"/>
</dbReference>
<feature type="transmembrane region" description="Helical" evidence="2">
    <location>
        <begin position="222"/>
        <end position="244"/>
    </location>
</feature>
<keyword evidence="2" id="KW-0472">Membrane</keyword>
<evidence type="ECO:0000313" key="5">
    <source>
        <dbReference type="Proteomes" id="UP001497383"/>
    </source>
</evidence>
<evidence type="ECO:0000256" key="2">
    <source>
        <dbReference type="SAM" id="Phobius"/>
    </source>
</evidence>
<feature type="transmembrane region" description="Helical" evidence="2">
    <location>
        <begin position="184"/>
        <end position="201"/>
    </location>
</feature>
<feature type="signal peptide" evidence="3">
    <location>
        <begin position="1"/>
        <end position="21"/>
    </location>
</feature>